<protein>
    <submittedName>
        <fullName evidence="2">Quinol monooxygenase</fullName>
    </submittedName>
</protein>
<dbReference type="Pfam" id="PF03992">
    <property type="entry name" value="ABM"/>
    <property type="match status" value="1"/>
</dbReference>
<keyword evidence="3" id="KW-1185">Reference proteome</keyword>
<comment type="caution">
    <text evidence="2">The sequence shown here is derived from an EMBL/GenBank/DDBJ whole genome shotgun (WGS) entry which is preliminary data.</text>
</comment>
<organism evidence="2 3">
    <name type="scientific">Kitasatospora arboriphila</name>
    <dbReference type="NCBI Taxonomy" id="258052"/>
    <lineage>
        <taxon>Bacteria</taxon>
        <taxon>Bacillati</taxon>
        <taxon>Actinomycetota</taxon>
        <taxon>Actinomycetes</taxon>
        <taxon>Kitasatosporales</taxon>
        <taxon>Streptomycetaceae</taxon>
        <taxon>Kitasatospora</taxon>
    </lineage>
</organism>
<name>A0ABP4EPR7_9ACTN</name>
<keyword evidence="2" id="KW-0503">Monooxygenase</keyword>
<evidence type="ECO:0000313" key="2">
    <source>
        <dbReference type="EMBL" id="GAA1124507.1"/>
    </source>
</evidence>
<dbReference type="PANTHER" id="PTHR33336">
    <property type="entry name" value="QUINOL MONOOXYGENASE YGIN-RELATED"/>
    <property type="match status" value="1"/>
</dbReference>
<evidence type="ECO:0000313" key="3">
    <source>
        <dbReference type="Proteomes" id="UP001499987"/>
    </source>
</evidence>
<dbReference type="Gene3D" id="3.30.70.100">
    <property type="match status" value="1"/>
</dbReference>
<dbReference type="Proteomes" id="UP001499987">
    <property type="component" value="Unassembled WGS sequence"/>
</dbReference>
<dbReference type="InterPro" id="IPR011008">
    <property type="entry name" value="Dimeric_a/b-barrel"/>
</dbReference>
<feature type="domain" description="ABM" evidence="1">
    <location>
        <begin position="4"/>
        <end position="93"/>
    </location>
</feature>
<evidence type="ECO:0000259" key="1">
    <source>
        <dbReference type="PROSITE" id="PS51725"/>
    </source>
</evidence>
<dbReference type="SUPFAM" id="SSF54909">
    <property type="entry name" value="Dimeric alpha+beta barrel"/>
    <property type="match status" value="1"/>
</dbReference>
<dbReference type="InterPro" id="IPR007138">
    <property type="entry name" value="ABM_dom"/>
</dbReference>
<accession>A0ABP4EPR7</accession>
<dbReference type="PROSITE" id="PS51725">
    <property type="entry name" value="ABM"/>
    <property type="match status" value="1"/>
</dbReference>
<dbReference type="PANTHER" id="PTHR33336:SF3">
    <property type="entry name" value="ABM DOMAIN-CONTAINING PROTEIN"/>
    <property type="match status" value="1"/>
</dbReference>
<reference evidence="3" key="1">
    <citation type="journal article" date="2019" name="Int. J. Syst. Evol. Microbiol.">
        <title>The Global Catalogue of Microorganisms (GCM) 10K type strain sequencing project: providing services to taxonomists for standard genome sequencing and annotation.</title>
        <authorList>
            <consortium name="The Broad Institute Genomics Platform"/>
            <consortium name="The Broad Institute Genome Sequencing Center for Infectious Disease"/>
            <person name="Wu L."/>
            <person name="Ma J."/>
        </authorList>
    </citation>
    <scope>NUCLEOTIDE SEQUENCE [LARGE SCALE GENOMIC DNA]</scope>
    <source>
        <strain evidence="3">JCM 13002</strain>
    </source>
</reference>
<dbReference type="EMBL" id="BAAALD010000145">
    <property type="protein sequence ID" value="GAA1124507.1"/>
    <property type="molecule type" value="Genomic_DNA"/>
</dbReference>
<dbReference type="GO" id="GO:0004497">
    <property type="term" value="F:monooxygenase activity"/>
    <property type="evidence" value="ECO:0007669"/>
    <property type="project" value="UniProtKB-KW"/>
</dbReference>
<gene>
    <name evidence="2" type="ORF">GCM10009663_74290</name>
</gene>
<proteinExistence type="predicted"/>
<sequence length="106" mass="11830">MSTVTVVGRAVAKPGKRDELERRLRAVIVPTHAEEESIHYSMHQDLDDPDVFLAIERWPGREALERHLGTPHLTELAGLLDDLLAEPLELRVLGQLHEGDSPKGVL</sequence>
<dbReference type="InterPro" id="IPR050744">
    <property type="entry name" value="AI-2_Isomerase_LsrG"/>
</dbReference>
<dbReference type="RefSeq" id="WP_344628174.1">
    <property type="nucleotide sequence ID" value="NZ_BAAALD010000145.1"/>
</dbReference>
<keyword evidence="2" id="KW-0560">Oxidoreductase</keyword>